<reference evidence="2 3" key="1">
    <citation type="submission" date="2018-03" db="EMBL/GenBank/DDBJ databases">
        <title>Genomic Encyclopedia of Archaeal and Bacterial Type Strains, Phase II (KMG-II): from individual species to whole genera.</title>
        <authorList>
            <person name="Goeker M."/>
        </authorList>
    </citation>
    <scope>NUCLEOTIDE SEQUENCE [LARGE SCALE GENOMIC DNA]</scope>
    <source>
        <strain evidence="2 3">DSM 44889</strain>
    </source>
</reference>
<organism evidence="2 3">
    <name type="scientific">Quadrisphaera granulorum</name>
    <dbReference type="NCBI Taxonomy" id="317664"/>
    <lineage>
        <taxon>Bacteria</taxon>
        <taxon>Bacillati</taxon>
        <taxon>Actinomycetota</taxon>
        <taxon>Actinomycetes</taxon>
        <taxon>Kineosporiales</taxon>
        <taxon>Kineosporiaceae</taxon>
        <taxon>Quadrisphaera</taxon>
    </lineage>
</organism>
<dbReference type="Proteomes" id="UP000245469">
    <property type="component" value="Unassembled WGS sequence"/>
</dbReference>
<dbReference type="EMBL" id="QGDQ01000012">
    <property type="protein sequence ID" value="PWJ53466.1"/>
    <property type="molecule type" value="Genomic_DNA"/>
</dbReference>
<sequence length="88" mass="9096">MLAVWEAWAVWVEALLVRAAEAVEPIGAWTSLPSALGFAGTATPAGPLRTGEPDEGAQTGGQSCEAPPQPCQRSSSTQTSTRGLVRFG</sequence>
<feature type="compositionally biased region" description="Low complexity" evidence="1">
    <location>
        <begin position="71"/>
        <end position="82"/>
    </location>
</feature>
<accession>A0A316A6B2</accession>
<dbReference type="AlphaFoldDB" id="A0A316A6B2"/>
<protein>
    <submittedName>
        <fullName evidence="2">Uncharacterized protein</fullName>
    </submittedName>
</protein>
<gene>
    <name evidence="2" type="ORF">BXY45_11236</name>
</gene>
<feature type="region of interest" description="Disordered" evidence="1">
    <location>
        <begin position="40"/>
        <end position="88"/>
    </location>
</feature>
<keyword evidence="3" id="KW-1185">Reference proteome</keyword>
<name>A0A316A6B2_9ACTN</name>
<evidence type="ECO:0000313" key="2">
    <source>
        <dbReference type="EMBL" id="PWJ53466.1"/>
    </source>
</evidence>
<evidence type="ECO:0000313" key="3">
    <source>
        <dbReference type="Proteomes" id="UP000245469"/>
    </source>
</evidence>
<evidence type="ECO:0000256" key="1">
    <source>
        <dbReference type="SAM" id="MobiDB-lite"/>
    </source>
</evidence>
<comment type="caution">
    <text evidence="2">The sequence shown here is derived from an EMBL/GenBank/DDBJ whole genome shotgun (WGS) entry which is preliminary data.</text>
</comment>
<proteinExistence type="predicted"/>